<dbReference type="PIRSF" id="PIRSF033563">
    <property type="entry name" value="UCP033563"/>
    <property type="match status" value="1"/>
</dbReference>
<dbReference type="PANTHER" id="PTHR36454">
    <property type="entry name" value="LMO2823 PROTEIN"/>
    <property type="match status" value="1"/>
</dbReference>
<name>A0A7C4QM69_9PLAN</name>
<reference evidence="1" key="1">
    <citation type="journal article" date="2020" name="mSystems">
        <title>Genome- and Community-Level Interaction Insights into Carbon Utilization and Element Cycling Functions of Hydrothermarchaeota in Hydrothermal Sediment.</title>
        <authorList>
            <person name="Zhou Z."/>
            <person name="Liu Y."/>
            <person name="Xu W."/>
            <person name="Pan J."/>
            <person name="Luo Z.H."/>
            <person name="Li M."/>
        </authorList>
    </citation>
    <scope>NUCLEOTIDE SEQUENCE [LARGE SCALE GENOMIC DNA]</scope>
    <source>
        <strain evidence="1">SpSt-508</strain>
    </source>
</reference>
<dbReference type="EMBL" id="DSVQ01000003">
    <property type="protein sequence ID" value="HGT37923.1"/>
    <property type="molecule type" value="Genomic_DNA"/>
</dbReference>
<comment type="caution">
    <text evidence="1">The sequence shown here is derived from an EMBL/GenBank/DDBJ whole genome shotgun (WGS) entry which is preliminary data.</text>
</comment>
<dbReference type="PANTHER" id="PTHR36454:SF1">
    <property type="entry name" value="DUF1015 DOMAIN-CONTAINING PROTEIN"/>
    <property type="match status" value="1"/>
</dbReference>
<dbReference type="Pfam" id="PF06245">
    <property type="entry name" value="DUF1015"/>
    <property type="match status" value="1"/>
</dbReference>
<evidence type="ECO:0000313" key="1">
    <source>
        <dbReference type="EMBL" id="HGT37923.1"/>
    </source>
</evidence>
<dbReference type="InterPro" id="IPR008323">
    <property type="entry name" value="UCP033563"/>
</dbReference>
<protein>
    <submittedName>
        <fullName evidence="1">DUF1015 domain-containing protein</fullName>
    </submittedName>
</protein>
<proteinExistence type="predicted"/>
<sequence>MVDVCPFRAWRYDLGQVGDLSDVVCPPYDVIDSRLQDQLYKKHPCNAIRLELNRAEPGDAGPDDRYARAAGFWKHWRADGVLLREHDEALYVYHQQFTWEGQEYLRRGFLARVRLEEFGTGQIFPHEQTLSGPKADRLALFHACKANLSPVFGLYPDDGGEVQQRLDEACLPLTALAAEDALGVRHRMWVVADPAVINTVRAALRDRPLFIADGHHRYETALNYRRELQAAGRLSDVNAAPNFVLMHCVGMSDPGLQILPTHRLVSGLPAVTSQELRQVLSAHFELEFMGVGDAAARDVWELMAADGSQGVFGFGSAADGGWQFARLVNPAPMAELAAEHSAAWRELAVSRLHKLVLEQLLPQRFPGVAPRCDFVHRLDEVTSALRGGACQLGCLVPPATIEHVQTIASQRETMPPKSTYFYPKLLTGMVFYDLES</sequence>
<accession>A0A7C4QM69</accession>
<organism evidence="1">
    <name type="scientific">Schlesneria paludicola</name>
    <dbReference type="NCBI Taxonomy" id="360056"/>
    <lineage>
        <taxon>Bacteria</taxon>
        <taxon>Pseudomonadati</taxon>
        <taxon>Planctomycetota</taxon>
        <taxon>Planctomycetia</taxon>
        <taxon>Planctomycetales</taxon>
        <taxon>Planctomycetaceae</taxon>
        <taxon>Schlesneria</taxon>
    </lineage>
</organism>
<dbReference type="AlphaFoldDB" id="A0A7C4QM69"/>
<gene>
    <name evidence="1" type="ORF">ENS64_01440</name>
</gene>